<evidence type="ECO:0000313" key="1">
    <source>
        <dbReference type="EMBL" id="BDB97110.1"/>
    </source>
</evidence>
<dbReference type="EMBL" id="AP025226">
    <property type="protein sequence ID" value="BDB97110.1"/>
    <property type="molecule type" value="Genomic_DNA"/>
</dbReference>
<dbReference type="Proteomes" id="UP001319921">
    <property type="component" value="Chromosome"/>
</dbReference>
<evidence type="ECO:0000313" key="2">
    <source>
        <dbReference type="Proteomes" id="UP001319921"/>
    </source>
</evidence>
<reference evidence="1 2" key="1">
    <citation type="journal article" date="2022" name="Microbiol. Resour. Announc.">
        <title>Complete Genome Sequence of the Hyperthermophilic and Acidophilic Archaeon Saccharolobus caldissimus Strain HS-3T.</title>
        <authorList>
            <person name="Sakai H.D."/>
            <person name="Kurosawa N."/>
        </authorList>
    </citation>
    <scope>NUCLEOTIDE SEQUENCE [LARGE SCALE GENOMIC DNA]</scope>
    <source>
        <strain evidence="1 2">JCM32116</strain>
    </source>
</reference>
<dbReference type="AlphaFoldDB" id="A0AAQ4CMS9"/>
<dbReference type="RefSeq" id="WP_229571140.1">
    <property type="nucleotide sequence ID" value="NZ_AP025226.1"/>
</dbReference>
<gene>
    <name evidence="1" type="ORF">SACC_01270</name>
</gene>
<sequence length="305" mass="35552">MIEKLEVILNLCNNIAFLLSQASIMESYVFKPGNASRFQDLNNVKYIDVIKSIILSTNYYKELCIRNYLKIRRIYDTILNIIDQARKLGFEYQLFGTYLLLAPIAYVALTVNNIFDLKKTIGNTIKSLNNEEAKWFLDALKRLNLSYLGKLSFMDYRDINNIDFITLMKFSSNYDIVALNIVNEYFITFEAYNIIKENLCDNFEKNVQRAFIKILSKYPDTLISKKYGVYISLKVSKIARSISECPSEQELNMLNKFLLQNNLNPGSTADLIASSLAIYYLDEWYKKNGINWRTFLQHECDRSAE</sequence>
<dbReference type="GeneID" id="68864842"/>
<dbReference type="PANTHER" id="PTHR42280:SF1">
    <property type="entry name" value="CITG FAMILY PROTEIN"/>
    <property type="match status" value="1"/>
</dbReference>
<organism evidence="1 2">
    <name type="scientific">Saccharolobus caldissimus</name>
    <dbReference type="NCBI Taxonomy" id="1702097"/>
    <lineage>
        <taxon>Archaea</taxon>
        <taxon>Thermoproteota</taxon>
        <taxon>Thermoprotei</taxon>
        <taxon>Sulfolobales</taxon>
        <taxon>Sulfolobaceae</taxon>
        <taxon>Saccharolobus</taxon>
    </lineage>
</organism>
<dbReference type="GO" id="GO:0005524">
    <property type="term" value="F:ATP binding"/>
    <property type="evidence" value="ECO:0007669"/>
    <property type="project" value="InterPro"/>
</dbReference>
<proteinExistence type="predicted"/>
<dbReference type="InterPro" id="IPR002736">
    <property type="entry name" value="CitG"/>
</dbReference>
<dbReference type="Pfam" id="PF01874">
    <property type="entry name" value="CitG"/>
    <property type="match status" value="1"/>
</dbReference>
<dbReference type="Gene3D" id="1.10.4200.10">
    <property type="entry name" value="Triphosphoribosyl-dephospho-CoA protein"/>
    <property type="match status" value="1"/>
</dbReference>
<protein>
    <recommendedName>
        <fullName evidence="3">Triphosphoribosyl-dephospho-CoA synthase</fullName>
    </recommendedName>
</protein>
<dbReference type="KEGG" id="scas:SACC_01270"/>
<dbReference type="GO" id="GO:0046917">
    <property type="term" value="F:triphosphoribosyl-dephospho-CoA synthase activity"/>
    <property type="evidence" value="ECO:0007669"/>
    <property type="project" value="InterPro"/>
</dbReference>
<keyword evidence="2" id="KW-1185">Reference proteome</keyword>
<name>A0AAQ4CMS9_9CREN</name>
<evidence type="ECO:0008006" key="3">
    <source>
        <dbReference type="Google" id="ProtNLM"/>
    </source>
</evidence>
<accession>A0AAQ4CMS9</accession>
<dbReference type="PANTHER" id="PTHR42280">
    <property type="entry name" value="CITG FAMILY PROTEIN"/>
    <property type="match status" value="1"/>
</dbReference>